<accession>A0A914YQF1</accession>
<organism evidence="2 3">
    <name type="scientific">Panagrolaimus superbus</name>
    <dbReference type="NCBI Taxonomy" id="310955"/>
    <lineage>
        <taxon>Eukaryota</taxon>
        <taxon>Metazoa</taxon>
        <taxon>Ecdysozoa</taxon>
        <taxon>Nematoda</taxon>
        <taxon>Chromadorea</taxon>
        <taxon>Rhabditida</taxon>
        <taxon>Tylenchina</taxon>
        <taxon>Panagrolaimomorpha</taxon>
        <taxon>Panagrolaimoidea</taxon>
        <taxon>Panagrolaimidae</taxon>
        <taxon>Panagrolaimus</taxon>
    </lineage>
</organism>
<proteinExistence type="predicted"/>
<evidence type="ECO:0000256" key="1">
    <source>
        <dbReference type="SAM" id="Coils"/>
    </source>
</evidence>
<dbReference type="AlphaFoldDB" id="A0A914YQF1"/>
<name>A0A914YQF1_9BILA</name>
<evidence type="ECO:0000313" key="2">
    <source>
        <dbReference type="Proteomes" id="UP000887577"/>
    </source>
</evidence>
<keyword evidence="2" id="KW-1185">Reference proteome</keyword>
<keyword evidence="1" id="KW-0175">Coiled coil</keyword>
<dbReference type="WBParaSite" id="PSU_v2.g2254.t1">
    <property type="protein sequence ID" value="PSU_v2.g2254.t1"/>
    <property type="gene ID" value="PSU_v2.g2254"/>
</dbReference>
<feature type="coiled-coil region" evidence="1">
    <location>
        <begin position="27"/>
        <end position="61"/>
    </location>
</feature>
<sequence>MMRPRHISTTEISVTEYSTFEESFTFEHDYQMDEAALKERIHELEAEQNEIEGEIKEEERGIRKLTAVVNDITVACKEEKQALDDALSWPNSLLRNSEKWLAIWESEMGKKTLNNRSAKTAENAILIASVTKQVEYAREWITRFRERKLHYETTGNQLCEQMKDDYASFEYDIHELRRECCDWERRAAFNHARTKEMLETKQSLDHILDEKKMLVAEIKNDINEFERELLAISYTLDQIALQ</sequence>
<evidence type="ECO:0000313" key="3">
    <source>
        <dbReference type="WBParaSite" id="PSU_v2.g2254.t1"/>
    </source>
</evidence>
<protein>
    <submittedName>
        <fullName evidence="3">Uncharacterized protein</fullName>
    </submittedName>
</protein>
<dbReference type="Proteomes" id="UP000887577">
    <property type="component" value="Unplaced"/>
</dbReference>
<reference evidence="3" key="1">
    <citation type="submission" date="2022-11" db="UniProtKB">
        <authorList>
            <consortium name="WormBaseParasite"/>
        </authorList>
    </citation>
    <scope>IDENTIFICATION</scope>
</reference>